<accession>A0A1H3YA11</accession>
<dbReference type="STRING" id="908615.SAMN05421540_10378"/>
<proteinExistence type="predicted"/>
<reference evidence="2 3" key="1">
    <citation type="submission" date="2016-10" db="EMBL/GenBank/DDBJ databases">
        <authorList>
            <person name="de Groot N.N."/>
        </authorList>
    </citation>
    <scope>NUCLEOTIDE SEQUENCE [LARGE SCALE GENOMIC DNA]</scope>
    <source>
        <strain evidence="2 3">DSM 23581</strain>
    </source>
</reference>
<evidence type="ECO:0000256" key="1">
    <source>
        <dbReference type="SAM" id="SignalP"/>
    </source>
</evidence>
<dbReference type="AlphaFoldDB" id="A0A1H3YA11"/>
<name>A0A1H3YA11_9FLAO</name>
<feature type="signal peptide" evidence="1">
    <location>
        <begin position="1"/>
        <end position="18"/>
    </location>
</feature>
<protein>
    <recommendedName>
        <fullName evidence="4">GLPGLI family protein</fullName>
    </recommendedName>
</protein>
<dbReference type="RefSeq" id="WP_093240367.1">
    <property type="nucleotide sequence ID" value="NZ_FNQF01000003.1"/>
</dbReference>
<sequence>MKTKIFLILLLTVSLSFGQNESITVTKKDGTILKVKRYSSKAKYLKLVFENKENLKLPYNQLDKVEYEIQNKKETQKITKQYVKISERNGSMMKLIASGKCNLYESLSSTHYYGSVGGSPGAVTSYYAMRENEPIATKLGNNSVINFKGFKSKALEYFQDCPLTVKKIKKKFKRKKTKELVEFYNANCS</sequence>
<gene>
    <name evidence="2" type="ORF">SAMN05421540_10378</name>
</gene>
<dbReference type="EMBL" id="FNQF01000003">
    <property type="protein sequence ID" value="SEA08373.1"/>
    <property type="molecule type" value="Genomic_DNA"/>
</dbReference>
<evidence type="ECO:0008006" key="4">
    <source>
        <dbReference type="Google" id="ProtNLM"/>
    </source>
</evidence>
<feature type="chain" id="PRO_5011725348" description="GLPGLI family protein" evidence="1">
    <location>
        <begin position="19"/>
        <end position="189"/>
    </location>
</feature>
<keyword evidence="3" id="KW-1185">Reference proteome</keyword>
<dbReference type="Proteomes" id="UP000198820">
    <property type="component" value="Unassembled WGS sequence"/>
</dbReference>
<organism evidence="2 3">
    <name type="scientific">Psychroflexus halocasei</name>
    <dbReference type="NCBI Taxonomy" id="908615"/>
    <lineage>
        <taxon>Bacteria</taxon>
        <taxon>Pseudomonadati</taxon>
        <taxon>Bacteroidota</taxon>
        <taxon>Flavobacteriia</taxon>
        <taxon>Flavobacteriales</taxon>
        <taxon>Flavobacteriaceae</taxon>
        <taxon>Psychroflexus</taxon>
    </lineage>
</organism>
<evidence type="ECO:0000313" key="3">
    <source>
        <dbReference type="Proteomes" id="UP000198820"/>
    </source>
</evidence>
<keyword evidence="1" id="KW-0732">Signal</keyword>
<evidence type="ECO:0000313" key="2">
    <source>
        <dbReference type="EMBL" id="SEA08373.1"/>
    </source>
</evidence>